<protein>
    <submittedName>
        <fullName evidence="3">Uncharacterized protein</fullName>
    </submittedName>
</protein>
<comment type="caution">
    <text evidence="3">The sequence shown here is derived from an EMBL/GenBank/DDBJ whole genome shotgun (WGS) entry which is preliminary data.</text>
</comment>
<feature type="compositionally biased region" description="Low complexity" evidence="1">
    <location>
        <begin position="149"/>
        <end position="167"/>
    </location>
</feature>
<evidence type="ECO:0000313" key="3">
    <source>
        <dbReference type="EMBL" id="CAJ1949739.1"/>
    </source>
</evidence>
<gene>
    <name evidence="3" type="ORF">CYCCA115_LOCUS12248</name>
</gene>
<dbReference type="Proteomes" id="UP001295423">
    <property type="component" value="Unassembled WGS sequence"/>
</dbReference>
<evidence type="ECO:0000256" key="2">
    <source>
        <dbReference type="SAM" id="Phobius"/>
    </source>
</evidence>
<feature type="compositionally biased region" description="Polar residues" evidence="1">
    <location>
        <begin position="104"/>
        <end position="122"/>
    </location>
</feature>
<accession>A0AAD2FQM1</accession>
<keyword evidence="2" id="KW-1133">Transmembrane helix</keyword>
<name>A0AAD2FQM1_9STRA</name>
<keyword evidence="2" id="KW-0472">Membrane</keyword>
<keyword evidence="4" id="KW-1185">Reference proteome</keyword>
<feature type="transmembrane region" description="Helical" evidence="2">
    <location>
        <begin position="314"/>
        <end position="333"/>
    </location>
</feature>
<feature type="compositionally biased region" description="Basic and acidic residues" evidence="1">
    <location>
        <begin position="240"/>
        <end position="250"/>
    </location>
</feature>
<reference evidence="3" key="1">
    <citation type="submission" date="2023-08" db="EMBL/GenBank/DDBJ databases">
        <authorList>
            <person name="Audoor S."/>
            <person name="Bilcke G."/>
        </authorList>
    </citation>
    <scope>NUCLEOTIDE SEQUENCE</scope>
</reference>
<proteinExistence type="predicted"/>
<feature type="compositionally biased region" description="Basic and acidic residues" evidence="1">
    <location>
        <begin position="51"/>
        <end position="61"/>
    </location>
</feature>
<dbReference type="EMBL" id="CAKOGP040001758">
    <property type="protein sequence ID" value="CAJ1949739.1"/>
    <property type="molecule type" value="Genomic_DNA"/>
</dbReference>
<evidence type="ECO:0000313" key="4">
    <source>
        <dbReference type="Proteomes" id="UP001295423"/>
    </source>
</evidence>
<evidence type="ECO:0000256" key="1">
    <source>
        <dbReference type="SAM" id="MobiDB-lite"/>
    </source>
</evidence>
<sequence>MADEANQSKEEAAASDIDSNKSEEEEADDKELNASNSNKFDNIPKAPTRQNSERDAKDRARLSHQPAIAPGAVLVRDGGNTDRESRKMERHSTSTNKTKDDNKQQPGAVQVSATSSRQTGSKSVAVAPGSVMERGQSEDPRIARKSAQASTASSGRSSVSTNGRSSVTESSTDDSRVQRKIMRNSVTPSVAGSVTSTASDDLRVTRKTARGSVQPSAAPPLPTPYEEVGMREMSGGSASRNREQASDRQLHRELSAQLVTDEHTLVSEEQKQRVRREAEAEVQQQFISGAVIGEATIIEDDDEEANLRTRRRQCIVFLTLSFLILVIVLSVVLTRSGDDAPIVPINNICRDAFGPVTNFTGGSIEGVILAFEETDVVGCQIEADDGFGLWYYLEGNGERISASTCDTSNLDPQMDTQVLVFEGSCDNLICIGGGDQLCDNHGAVGWLAEEGKRYFVLVRGFRASLGRFSLSIDKLTNHENCKAADAIETADSPVFGSTRNQSLDESSTTCDGNSSISPASWYQIEGDGAYKCARASTDDPVSVEYAVQLSVYSGICSDLSCVSSSSKSDDPWSGRTEDVVWRADLGADYHLALNGVKPDSTGDFLLEIVTTPSNVVCEESVPIRIDGTEVFGTTANSCRVVPIQCPKIIGSGDSSGIWYVVGRAGSNLVSTSVEFDVETTCVSGRGAKAQVSVFASKSNGCDDLECVDFTEFCDAESKATISQWLSDANVEYYLFVQTSEPSDFRLQISETILEGPDTCGRAIPIPVGGSVLGSTLNATSGDLTQCGDVASVISSPSVFFTVDGTGRNLTASTCNHGTNYLSGVSILTGSCESLTCVDYTSVSCDGVRSLSYWPSVLGETYYVVVHGSEADDAAGRFNLTIEEGGIEVENDFCTTAQIVSFPSLVNGTTVGARFDGSSQCDIGEGTRQSPGVWYSGMVQEDSLLIASLCNQGTSNFDTVLQVFSGSCDSLNCIASNDDYEQVCGRRSLVSWNATAGELYHILVTGFAENDVGDIQLQLAISDDLQLQILD</sequence>
<organism evidence="3 4">
    <name type="scientific">Cylindrotheca closterium</name>
    <dbReference type="NCBI Taxonomy" id="2856"/>
    <lineage>
        <taxon>Eukaryota</taxon>
        <taxon>Sar</taxon>
        <taxon>Stramenopiles</taxon>
        <taxon>Ochrophyta</taxon>
        <taxon>Bacillariophyta</taxon>
        <taxon>Bacillariophyceae</taxon>
        <taxon>Bacillariophycidae</taxon>
        <taxon>Bacillariales</taxon>
        <taxon>Bacillariaceae</taxon>
        <taxon>Cylindrotheca</taxon>
    </lineage>
</organism>
<feature type="compositionally biased region" description="Basic and acidic residues" evidence="1">
    <location>
        <begin position="79"/>
        <end position="103"/>
    </location>
</feature>
<feature type="compositionally biased region" description="Basic and acidic residues" evidence="1">
    <location>
        <begin position="1"/>
        <end position="22"/>
    </location>
</feature>
<dbReference type="AlphaFoldDB" id="A0AAD2FQM1"/>
<keyword evidence="2" id="KW-0812">Transmembrane</keyword>
<feature type="region of interest" description="Disordered" evidence="1">
    <location>
        <begin position="1"/>
        <end position="250"/>
    </location>
</feature>
<feature type="compositionally biased region" description="Polar residues" evidence="1">
    <location>
        <begin position="184"/>
        <end position="199"/>
    </location>
</feature>